<protein>
    <submittedName>
        <fullName evidence="1">Uncharacterized protein</fullName>
    </submittedName>
</protein>
<organism evidence="1 2">
    <name type="scientific">Rhodococcus rhodochrous J45</name>
    <dbReference type="NCBI Taxonomy" id="935266"/>
    <lineage>
        <taxon>Bacteria</taxon>
        <taxon>Bacillati</taxon>
        <taxon>Actinomycetota</taxon>
        <taxon>Actinomycetes</taxon>
        <taxon>Mycobacteriales</taxon>
        <taxon>Nocardiaceae</taxon>
        <taxon>Rhodococcus</taxon>
    </lineage>
</organism>
<reference evidence="1 2" key="1">
    <citation type="submission" date="2019-07" db="EMBL/GenBank/DDBJ databases">
        <title>Genome sequencing of lignin-degrading bacterial isolates.</title>
        <authorList>
            <person name="Gladden J."/>
        </authorList>
    </citation>
    <scope>NUCLEOTIDE SEQUENCE [LARGE SCALE GENOMIC DNA]</scope>
    <source>
        <strain evidence="1 2">J45</strain>
    </source>
</reference>
<dbReference type="Proteomes" id="UP000317573">
    <property type="component" value="Unassembled WGS sequence"/>
</dbReference>
<name>A0A562ETK7_RHORH</name>
<proteinExistence type="predicted"/>
<dbReference type="EMBL" id="VLJT01000001">
    <property type="protein sequence ID" value="TWH25209.1"/>
    <property type="molecule type" value="Genomic_DNA"/>
</dbReference>
<accession>A0A562ETK7</accession>
<comment type="caution">
    <text evidence="1">The sequence shown here is derived from an EMBL/GenBank/DDBJ whole genome shotgun (WGS) entry which is preliminary data.</text>
</comment>
<gene>
    <name evidence="1" type="ORF">L618_000100006650</name>
</gene>
<sequence length="40" mass="4533">MSDRRDRFDIQSLAHAKPLSLQPRGTEIVFTRFLGVDGDS</sequence>
<dbReference type="AlphaFoldDB" id="A0A562ETK7"/>
<evidence type="ECO:0000313" key="1">
    <source>
        <dbReference type="EMBL" id="TWH25209.1"/>
    </source>
</evidence>
<evidence type="ECO:0000313" key="2">
    <source>
        <dbReference type="Proteomes" id="UP000317573"/>
    </source>
</evidence>